<dbReference type="STRING" id="246191.SAMN05660337_1484"/>
<name>A0A1G9FCF2_9BACT</name>
<dbReference type="AlphaFoldDB" id="A0A1G9FCF2"/>
<dbReference type="InterPro" id="IPR004017">
    <property type="entry name" value="Cys_rich_dom"/>
</dbReference>
<comment type="cofactor">
    <cofactor evidence="1">
        <name>FAD</name>
        <dbReference type="ChEBI" id="CHEBI:57692"/>
    </cofactor>
</comment>
<evidence type="ECO:0000313" key="10">
    <source>
        <dbReference type="EMBL" id="SDK86037.1"/>
    </source>
</evidence>
<dbReference type="InterPro" id="IPR006094">
    <property type="entry name" value="Oxid_FAD_bind_N"/>
</dbReference>
<evidence type="ECO:0000256" key="7">
    <source>
        <dbReference type="ARBA" id="ARBA00023014"/>
    </source>
</evidence>
<dbReference type="Gene3D" id="3.30.465.10">
    <property type="match status" value="1"/>
</dbReference>
<dbReference type="InterPro" id="IPR016171">
    <property type="entry name" value="Vanillyl_alc_oxidase_C-sub2"/>
</dbReference>
<evidence type="ECO:0000259" key="8">
    <source>
        <dbReference type="PROSITE" id="PS51379"/>
    </source>
</evidence>
<dbReference type="InterPro" id="IPR017896">
    <property type="entry name" value="4Fe4S_Fe-S-bd"/>
</dbReference>
<evidence type="ECO:0000256" key="3">
    <source>
        <dbReference type="ARBA" id="ARBA00022723"/>
    </source>
</evidence>
<keyword evidence="11" id="KW-1185">Reference proteome</keyword>
<dbReference type="Gene3D" id="1.10.1060.10">
    <property type="entry name" value="Alpha-helical ferredoxin"/>
    <property type="match status" value="1"/>
</dbReference>
<dbReference type="GO" id="GO:0071949">
    <property type="term" value="F:FAD binding"/>
    <property type="evidence" value="ECO:0007669"/>
    <property type="project" value="InterPro"/>
</dbReference>
<dbReference type="Pfam" id="PF02754">
    <property type="entry name" value="CCG"/>
    <property type="match status" value="2"/>
</dbReference>
<dbReference type="PROSITE" id="PS51387">
    <property type="entry name" value="FAD_PCMH"/>
    <property type="match status" value="1"/>
</dbReference>
<dbReference type="InterPro" id="IPR036318">
    <property type="entry name" value="FAD-bd_PCMH-like_sf"/>
</dbReference>
<dbReference type="EMBL" id="FNGA01000002">
    <property type="protein sequence ID" value="SDK86037.1"/>
    <property type="molecule type" value="Genomic_DNA"/>
</dbReference>
<keyword evidence="2" id="KW-0285">Flavoprotein</keyword>
<dbReference type="SUPFAM" id="SSF56176">
    <property type="entry name" value="FAD-binding/transporter-associated domain-like"/>
    <property type="match status" value="1"/>
</dbReference>
<dbReference type="InterPro" id="IPR004113">
    <property type="entry name" value="FAD-bd_oxidored_4_C"/>
</dbReference>
<reference evidence="11" key="1">
    <citation type="submission" date="2016-10" db="EMBL/GenBank/DDBJ databases">
        <authorList>
            <person name="Varghese N."/>
            <person name="Submissions S."/>
        </authorList>
    </citation>
    <scope>NUCLEOTIDE SEQUENCE [LARGE SCALE GENOMIC DNA]</scope>
    <source>
        <strain evidence="11">DSM 16995</strain>
    </source>
</reference>
<dbReference type="Gene3D" id="3.30.70.2740">
    <property type="match status" value="1"/>
</dbReference>
<dbReference type="SUPFAM" id="SSF55103">
    <property type="entry name" value="FAD-linked oxidases, C-terminal domain"/>
    <property type="match status" value="1"/>
</dbReference>
<dbReference type="PROSITE" id="PS51379">
    <property type="entry name" value="4FE4S_FER_2"/>
    <property type="match status" value="2"/>
</dbReference>
<keyword evidence="3" id="KW-0479">Metal-binding</keyword>
<protein>
    <submittedName>
        <fullName evidence="10">FAD/FMN-containing dehydrogenase</fullName>
    </submittedName>
</protein>
<evidence type="ECO:0000256" key="6">
    <source>
        <dbReference type="ARBA" id="ARBA00023004"/>
    </source>
</evidence>
<dbReference type="OrthoDB" id="9811557at2"/>
<dbReference type="Pfam" id="PF02913">
    <property type="entry name" value="FAD-oxidase_C"/>
    <property type="match status" value="2"/>
</dbReference>
<evidence type="ECO:0000256" key="1">
    <source>
        <dbReference type="ARBA" id="ARBA00001974"/>
    </source>
</evidence>
<dbReference type="RefSeq" id="WP_092159713.1">
    <property type="nucleotide sequence ID" value="NZ_FNGA01000002.1"/>
</dbReference>
<dbReference type="Proteomes" id="UP000199053">
    <property type="component" value="Unassembled WGS sequence"/>
</dbReference>
<dbReference type="GO" id="GO:0016491">
    <property type="term" value="F:oxidoreductase activity"/>
    <property type="evidence" value="ECO:0007669"/>
    <property type="project" value="UniProtKB-KW"/>
</dbReference>
<evidence type="ECO:0000256" key="5">
    <source>
        <dbReference type="ARBA" id="ARBA00023002"/>
    </source>
</evidence>
<dbReference type="PANTHER" id="PTHR42934:SF2">
    <property type="entry name" value="GLYCOLATE OXIDASE SUBUNIT GLCD"/>
    <property type="match status" value="1"/>
</dbReference>
<keyword evidence="7" id="KW-0411">Iron-sulfur</keyword>
<keyword evidence="6" id="KW-0408">Iron</keyword>
<gene>
    <name evidence="10" type="ORF">SAMN05660337_1484</name>
</gene>
<evidence type="ECO:0000313" key="11">
    <source>
        <dbReference type="Proteomes" id="UP000199053"/>
    </source>
</evidence>
<dbReference type="GO" id="GO:0046872">
    <property type="term" value="F:metal ion binding"/>
    <property type="evidence" value="ECO:0007669"/>
    <property type="project" value="UniProtKB-KW"/>
</dbReference>
<dbReference type="InterPro" id="IPR016166">
    <property type="entry name" value="FAD-bd_PCMH"/>
</dbReference>
<dbReference type="Pfam" id="PF01565">
    <property type="entry name" value="FAD_binding_4"/>
    <property type="match status" value="1"/>
</dbReference>
<sequence length="1183" mass="131494">MPQLGPHISIASEALLSRVLGLNPYDFKGWPENVRTLAESIAAELFLVRYNPFINPELVRKSVSRNLTLARPTLSGEYPQRLTHAVENFWLKHDADIEFRQRLIEKLKEILPDCGISIEPDKLVQSATDATDLRIELPIAVLFPENTAQVRAIVRLANHMQFGIIPRGGGTGLTGGAIPALERTVILSLSKFKKILSVDTKSMTICAQAGVITLDAIKAAAEKNTLFTVDPASKSASSIGGNISENSGGPFAFEYGCTIDNIQSYKMVMPKGDLIEVFRKDHPRHKIFSDESATFEVFDAKGKLLDTLTLSADEIRSPGLGKDVSNKFLGGLPGVQKEGVDGIITEACFTLYPQPASSRTLCLEFFGRSMRNAMLVIKDIVALRDTIREEGDLVKISALEEFGPKYVQAIKYEKKSVNYEGDPISVLIIQLDSDDDDALQTAVDNILSIVQPYDSVDIFAARDDKEAELFWEDRHKLSAIAKRTSGFKVNEDIVIPLEVIPIFSDFLEDLNLIYLAKIYRRSLLAVKELSGFPIEEPKVEQALERTTNILKGTIDGTEMSDQELESQVHYIFQELREEFPKLDSKIDKIFQKLKAQRIVIANHMHAGDGNCHVNIPVNSNDPDMLHSAHEAVDDVFKKVLELNGEVSGEHGIGITKIDYLSEEKITAIRKYKEIVDPLNILNPGKLTRRELPSESYTFSFNRLINDLDKTAIKDKEHLIELLRNIQTCTRCGKCKQVCPMYYPEQGLMYHPRNKNISLGALIEAIYYSQVQRGEPSPDLMTRLRKLMEHCTACGRCTSVCPVKIDSAGAALQIRSFLEYKGTGGHPVKNAALGFIAKDPQSRLPKVAKFLSLSASLQSKALGLIPGHWRRRMESPILHSQTPAMDFKNLSEDLSLETGSMFMNSTSAPDSVFYFPGCGASLFSRNIGMATLYLLLKSGVNVVMPAKHLCCGYPLLSSGCVEAFNTNRHRNISDIQYKIAKAHIAGMDISTIITACGTCREAIESYDFTQEVGKKLKRCDAVQYLLTNPGNLDFHGLPANEEVIYHASCHTEWTDIPKSKAPVIYKQALESILGSKIILSPGCCGESGLGAISSPAIYNKLRDRKATQLERDLHAQDKKTPVLVGCPSCKVGIKRNMTTLKKHNRVLHTAEYIAELMGGPKWRKEFKKMLEKAQRQDGIVFLKP</sequence>
<organism evidence="10 11">
    <name type="scientific">Maridesulfovibrio ferrireducens</name>
    <dbReference type="NCBI Taxonomy" id="246191"/>
    <lineage>
        <taxon>Bacteria</taxon>
        <taxon>Pseudomonadati</taxon>
        <taxon>Thermodesulfobacteriota</taxon>
        <taxon>Desulfovibrionia</taxon>
        <taxon>Desulfovibrionales</taxon>
        <taxon>Desulfovibrionaceae</taxon>
        <taxon>Maridesulfovibrio</taxon>
    </lineage>
</organism>
<feature type="domain" description="4Fe-4S ferredoxin-type" evidence="8">
    <location>
        <begin position="781"/>
        <end position="810"/>
    </location>
</feature>
<dbReference type="InterPro" id="IPR017900">
    <property type="entry name" value="4Fe4S_Fe_S_CS"/>
</dbReference>
<dbReference type="Pfam" id="PF13183">
    <property type="entry name" value="Fer4_8"/>
    <property type="match status" value="1"/>
</dbReference>
<dbReference type="SUPFAM" id="SSF46548">
    <property type="entry name" value="alpha-helical ferredoxin"/>
    <property type="match status" value="1"/>
</dbReference>
<dbReference type="InterPro" id="IPR016164">
    <property type="entry name" value="FAD-linked_Oxase-like_C"/>
</dbReference>
<keyword evidence="5" id="KW-0560">Oxidoreductase</keyword>
<dbReference type="InterPro" id="IPR009051">
    <property type="entry name" value="Helical_ferredxn"/>
</dbReference>
<dbReference type="InterPro" id="IPR051914">
    <property type="entry name" value="FAD-linked_OxidoTrans_Type4"/>
</dbReference>
<dbReference type="InterPro" id="IPR016169">
    <property type="entry name" value="FAD-bd_PCMH_sub2"/>
</dbReference>
<evidence type="ECO:0000259" key="9">
    <source>
        <dbReference type="PROSITE" id="PS51387"/>
    </source>
</evidence>
<feature type="domain" description="FAD-binding PCMH-type" evidence="9">
    <location>
        <begin position="134"/>
        <end position="354"/>
    </location>
</feature>
<proteinExistence type="predicted"/>
<evidence type="ECO:0000256" key="4">
    <source>
        <dbReference type="ARBA" id="ARBA00022827"/>
    </source>
</evidence>
<dbReference type="PROSITE" id="PS00198">
    <property type="entry name" value="4FE4S_FER_1"/>
    <property type="match status" value="2"/>
</dbReference>
<dbReference type="PANTHER" id="PTHR42934">
    <property type="entry name" value="GLYCOLATE OXIDASE SUBUNIT GLCD"/>
    <property type="match status" value="1"/>
</dbReference>
<dbReference type="GO" id="GO:0051536">
    <property type="term" value="F:iron-sulfur cluster binding"/>
    <property type="evidence" value="ECO:0007669"/>
    <property type="project" value="UniProtKB-KW"/>
</dbReference>
<evidence type="ECO:0000256" key="2">
    <source>
        <dbReference type="ARBA" id="ARBA00022630"/>
    </source>
</evidence>
<feature type="domain" description="4Fe-4S ferredoxin-type" evidence="8">
    <location>
        <begin position="719"/>
        <end position="748"/>
    </location>
</feature>
<dbReference type="Gene3D" id="1.10.45.10">
    <property type="entry name" value="Vanillyl-alcohol Oxidase, Chain A, domain 4"/>
    <property type="match status" value="1"/>
</dbReference>
<keyword evidence="4" id="KW-0274">FAD</keyword>
<accession>A0A1G9FCF2</accession>